<dbReference type="InterPro" id="IPR000860">
    <property type="entry name" value="HemC"/>
</dbReference>
<dbReference type="SUPFAM" id="SSF53850">
    <property type="entry name" value="Periplasmic binding protein-like II"/>
    <property type="match status" value="1"/>
</dbReference>
<comment type="miscellaneous">
    <text evidence="8">The porphobilinogen subunits are added to the dipyrromethane group.</text>
</comment>
<evidence type="ECO:0000256" key="6">
    <source>
        <dbReference type="ARBA" id="ARBA00023244"/>
    </source>
</evidence>
<reference evidence="11" key="1">
    <citation type="submission" date="2016-08" db="EMBL/GenBank/DDBJ databases">
        <authorList>
            <person name="Seilhamer J.J."/>
        </authorList>
    </citation>
    <scope>NUCLEOTIDE SEQUENCE</scope>
    <source>
        <strain evidence="11">86</strain>
    </source>
</reference>
<evidence type="ECO:0000256" key="3">
    <source>
        <dbReference type="ARBA" id="ARBA00005638"/>
    </source>
</evidence>
<organism evidence="11">
    <name type="scientific">uncultured Pleomorphomonas sp</name>
    <dbReference type="NCBI Taxonomy" id="442121"/>
    <lineage>
        <taxon>Bacteria</taxon>
        <taxon>Pseudomonadati</taxon>
        <taxon>Pseudomonadota</taxon>
        <taxon>Alphaproteobacteria</taxon>
        <taxon>Hyphomicrobiales</taxon>
        <taxon>Pleomorphomonadaceae</taxon>
        <taxon>Pleomorphomonas</taxon>
        <taxon>environmental samples</taxon>
    </lineage>
</organism>
<evidence type="ECO:0000259" key="9">
    <source>
        <dbReference type="Pfam" id="PF01379"/>
    </source>
</evidence>
<dbReference type="SUPFAM" id="SSF54782">
    <property type="entry name" value="Porphobilinogen deaminase (hydroxymethylbilane synthase), C-terminal domain"/>
    <property type="match status" value="1"/>
</dbReference>
<dbReference type="GO" id="GO:0005737">
    <property type="term" value="C:cytoplasm"/>
    <property type="evidence" value="ECO:0007669"/>
    <property type="project" value="UniProtKB-UniRule"/>
</dbReference>
<evidence type="ECO:0000256" key="8">
    <source>
        <dbReference type="HAMAP-Rule" id="MF_00260"/>
    </source>
</evidence>
<dbReference type="UniPathway" id="UPA00251">
    <property type="reaction ID" value="UER00319"/>
</dbReference>
<dbReference type="NCBIfam" id="TIGR00212">
    <property type="entry name" value="hemC"/>
    <property type="match status" value="1"/>
</dbReference>
<name>A0A212LKG7_9HYPH</name>
<dbReference type="FunFam" id="3.40.190.10:FF:000005">
    <property type="entry name" value="Porphobilinogen deaminase"/>
    <property type="match status" value="1"/>
</dbReference>
<dbReference type="InterPro" id="IPR036803">
    <property type="entry name" value="Porphobilinogen_deaminase_C_sf"/>
</dbReference>
<dbReference type="InterPro" id="IPR022418">
    <property type="entry name" value="Porphobilinogen_deaminase_C"/>
</dbReference>
<evidence type="ECO:0000313" key="11">
    <source>
        <dbReference type="EMBL" id="SCM78056.1"/>
    </source>
</evidence>
<dbReference type="PIRSF" id="PIRSF001438">
    <property type="entry name" value="4pyrrol_synth_OHMeBilane_synth"/>
    <property type="match status" value="1"/>
</dbReference>
<sequence>MVSDRRPADAFVSRLYHTGSEPVQPKPIRLGTRGSPLALAQAHEVRDRIAAAWGANAPEVEIVPITTAGDRIQDRPLAEVGGKGLFTEEIEAGLLSGALDIAVHSSKDMPTRLPDGLALGHFLEREDARDAFVSLKYRSLAELPDGAVVGTASLRRAAIVRRLRPDVVVVPYRGNVQTRLRKLGEGAADATLLAVAGLKRLGMLDVASEILDIDAFPPAVGQGAIGIESRLDDPRVAELLAPIHHTPTAVALACERAYLARLDGSCRTPIAGYAVATEGGVDLHGLILTPDGSVAHEGRDSGADPEAVGDRLGARLAALAGPGFFGGS</sequence>
<dbReference type="Pfam" id="PF01379">
    <property type="entry name" value="Porphobil_deam"/>
    <property type="match status" value="1"/>
</dbReference>
<evidence type="ECO:0000256" key="5">
    <source>
        <dbReference type="ARBA" id="ARBA00022679"/>
    </source>
</evidence>
<dbReference type="EMBL" id="FMJD01000010">
    <property type="protein sequence ID" value="SCM78056.1"/>
    <property type="molecule type" value="Genomic_DNA"/>
</dbReference>
<evidence type="ECO:0000256" key="4">
    <source>
        <dbReference type="ARBA" id="ARBA00011245"/>
    </source>
</evidence>
<dbReference type="EC" id="2.5.1.61" evidence="8"/>
<dbReference type="PANTHER" id="PTHR11557">
    <property type="entry name" value="PORPHOBILINOGEN DEAMINASE"/>
    <property type="match status" value="1"/>
</dbReference>
<comment type="similarity">
    <text evidence="3 8">Belongs to the HMBS family.</text>
</comment>
<dbReference type="InterPro" id="IPR022417">
    <property type="entry name" value="Porphobilin_deaminase_N"/>
</dbReference>
<comment type="catalytic activity">
    <reaction evidence="7 8">
        <text>4 porphobilinogen + H2O = hydroxymethylbilane + 4 NH4(+)</text>
        <dbReference type="Rhea" id="RHEA:13185"/>
        <dbReference type="ChEBI" id="CHEBI:15377"/>
        <dbReference type="ChEBI" id="CHEBI:28938"/>
        <dbReference type="ChEBI" id="CHEBI:57845"/>
        <dbReference type="ChEBI" id="CHEBI:58126"/>
        <dbReference type="EC" id="2.5.1.61"/>
    </reaction>
</comment>
<comment type="cofactor">
    <cofactor evidence="8">
        <name>dipyrromethane</name>
        <dbReference type="ChEBI" id="CHEBI:60342"/>
    </cofactor>
    <text evidence="8">Binds 1 dipyrromethane group covalently.</text>
</comment>
<comment type="function">
    <text evidence="1 8">Tetrapolymerization of the monopyrrole PBG into the hydroxymethylbilane pre-uroporphyrinogen in several discrete steps.</text>
</comment>
<evidence type="ECO:0000256" key="2">
    <source>
        <dbReference type="ARBA" id="ARBA00004735"/>
    </source>
</evidence>
<comment type="subunit">
    <text evidence="4 8">Monomer.</text>
</comment>
<protein>
    <recommendedName>
        <fullName evidence="8">Porphobilinogen deaminase</fullName>
        <shortName evidence="8">PBG</shortName>
        <ecNumber evidence="8">2.5.1.61</ecNumber>
    </recommendedName>
    <alternativeName>
        <fullName evidence="8">Hydroxymethylbilane synthase</fullName>
        <shortName evidence="8">HMBS</shortName>
    </alternativeName>
    <alternativeName>
        <fullName evidence="8">Pre-uroporphyrinogen synthase</fullName>
    </alternativeName>
</protein>
<keyword evidence="5 8" id="KW-0808">Transferase</keyword>
<dbReference type="Pfam" id="PF03900">
    <property type="entry name" value="Porphobil_deamC"/>
    <property type="match status" value="1"/>
</dbReference>
<comment type="pathway">
    <text evidence="2">Porphyrin-containing compound metabolism; protoporphyrin-IX biosynthesis; coproporphyrinogen-III from 5-aminolevulinate: step 2/4.</text>
</comment>
<dbReference type="PRINTS" id="PR00151">
    <property type="entry name" value="PORPHBDMNASE"/>
</dbReference>
<feature type="domain" description="Porphobilinogen deaminase N-terminal" evidence="9">
    <location>
        <begin position="28"/>
        <end position="237"/>
    </location>
</feature>
<dbReference type="HAMAP" id="MF_00260">
    <property type="entry name" value="Porphobil_deam"/>
    <property type="match status" value="1"/>
</dbReference>
<keyword evidence="6 8" id="KW-0627">Porphyrin biosynthesis</keyword>
<dbReference type="PANTHER" id="PTHR11557:SF0">
    <property type="entry name" value="PORPHOBILINOGEN DEAMINASE"/>
    <property type="match status" value="1"/>
</dbReference>
<dbReference type="Gene3D" id="3.40.190.10">
    <property type="entry name" value="Periplasmic binding protein-like II"/>
    <property type="match status" value="2"/>
</dbReference>
<dbReference type="Gene3D" id="3.30.160.40">
    <property type="entry name" value="Porphobilinogen deaminase, C-terminal domain"/>
    <property type="match status" value="1"/>
</dbReference>
<dbReference type="GO" id="GO:0006782">
    <property type="term" value="P:protoporphyrinogen IX biosynthetic process"/>
    <property type="evidence" value="ECO:0007669"/>
    <property type="project" value="UniProtKB-UniRule"/>
</dbReference>
<dbReference type="AlphaFoldDB" id="A0A212LKG7"/>
<feature type="domain" description="Porphobilinogen deaminase C-terminal" evidence="10">
    <location>
        <begin position="252"/>
        <end position="317"/>
    </location>
</feature>
<evidence type="ECO:0000256" key="1">
    <source>
        <dbReference type="ARBA" id="ARBA00002869"/>
    </source>
</evidence>
<dbReference type="GO" id="GO:0004418">
    <property type="term" value="F:hydroxymethylbilane synthase activity"/>
    <property type="evidence" value="ECO:0007669"/>
    <property type="project" value="UniProtKB-UniRule"/>
</dbReference>
<proteinExistence type="inferred from homology"/>
<gene>
    <name evidence="8 11" type="primary">hemC</name>
    <name evidence="11" type="ORF">KL86PLE_60378</name>
</gene>
<evidence type="ECO:0000259" key="10">
    <source>
        <dbReference type="Pfam" id="PF03900"/>
    </source>
</evidence>
<accession>A0A212LKG7</accession>
<evidence type="ECO:0000256" key="7">
    <source>
        <dbReference type="ARBA" id="ARBA00048169"/>
    </source>
</evidence>
<feature type="modified residue" description="S-(dipyrrolylmethanemethyl)cysteine" evidence="8">
    <location>
        <position position="266"/>
    </location>
</feature>